<organism evidence="2 3">
    <name type="scientific">Nocardia vinacea</name>
    <dbReference type="NCBI Taxonomy" id="96468"/>
    <lineage>
        <taxon>Bacteria</taxon>
        <taxon>Bacillati</taxon>
        <taxon>Actinomycetota</taxon>
        <taxon>Actinomycetes</taxon>
        <taxon>Mycobacteriales</taxon>
        <taxon>Nocardiaceae</taxon>
        <taxon>Nocardia</taxon>
    </lineage>
</organism>
<sequence>MPDATPPRAVSTPGLDFRAVIRPGDFVVWGQSCAEPVTLTERLLEQRADLGGITCFIGIPAVETVKPEHADHIRFVSYCGTGSNRALAAAGALEVYPGHYSTLPEFVSRADVVLVQCAPPDARGRYSLGLADDYLTAAIDSARIVVAEVNDQVPATPGARHLTDREINIAIRTSRPVAESPAVSPTPEMVTIGAHVASVVPDGATLQFGIGSVPEAVLGALGAHNDLGIHSGILTDAAVELIDRGVVTNARKTTDRGISVAAVLIGTRRLFEHVHCNPTVSLRPITYTHDPERLAAQHRFIAINSAIEVDLTGQVNAEVAGGRYVGAVGGGGEFLRAAARSHGGMPIIALPATAGTRSRIVDRLSGPVSIARSDAGIVVTEFGIADLRGVPLSERRERMLAIAHPDQREVLRAAASRW</sequence>
<proteinExistence type="predicted"/>
<reference evidence="2" key="1">
    <citation type="submission" date="2022-10" db="EMBL/GenBank/DDBJ databases">
        <title>The complete genomes of actinobacterial strains from the NBC collection.</title>
        <authorList>
            <person name="Joergensen T.S."/>
            <person name="Alvarez Arevalo M."/>
            <person name="Sterndorff E.B."/>
            <person name="Faurdal D."/>
            <person name="Vuksanovic O."/>
            <person name="Mourched A.-S."/>
            <person name="Charusanti P."/>
            <person name="Shaw S."/>
            <person name="Blin K."/>
            <person name="Weber T."/>
        </authorList>
    </citation>
    <scope>NUCLEOTIDE SEQUENCE</scope>
    <source>
        <strain evidence="2">NBC_01482</strain>
    </source>
</reference>
<dbReference type="Gene3D" id="3.30.750.70">
    <property type="entry name" value="4-hydroxybutyrate coenzyme like domains"/>
    <property type="match status" value="1"/>
</dbReference>
<dbReference type="PANTHER" id="PTHR21432:SF20">
    <property type="entry name" value="ACETYL-COA HYDROLASE"/>
    <property type="match status" value="1"/>
</dbReference>
<accession>A0ABZ1YTE1</accession>
<keyword evidence="2" id="KW-0378">Hydrolase</keyword>
<dbReference type="Proteomes" id="UP001432062">
    <property type="component" value="Chromosome"/>
</dbReference>
<dbReference type="PANTHER" id="PTHR21432">
    <property type="entry name" value="ACETYL-COA HYDROLASE-RELATED"/>
    <property type="match status" value="1"/>
</dbReference>
<evidence type="ECO:0000313" key="3">
    <source>
        <dbReference type="Proteomes" id="UP001432062"/>
    </source>
</evidence>
<dbReference type="GO" id="GO:0016787">
    <property type="term" value="F:hydrolase activity"/>
    <property type="evidence" value="ECO:0007669"/>
    <property type="project" value="UniProtKB-KW"/>
</dbReference>
<name>A0ABZ1YTE1_9NOCA</name>
<gene>
    <name evidence="2" type="ORF">OG563_47205</name>
</gene>
<dbReference type="InterPro" id="IPR026888">
    <property type="entry name" value="AcetylCoA_hyd_C"/>
</dbReference>
<dbReference type="Gene3D" id="3.40.1080.10">
    <property type="entry name" value="Glutaconate Coenzyme A-transferase"/>
    <property type="match status" value="1"/>
</dbReference>
<dbReference type="Pfam" id="PF13336">
    <property type="entry name" value="AcetylCoA_hyd_C"/>
    <property type="match status" value="1"/>
</dbReference>
<evidence type="ECO:0000259" key="1">
    <source>
        <dbReference type="Pfam" id="PF13336"/>
    </source>
</evidence>
<dbReference type="InterPro" id="IPR037171">
    <property type="entry name" value="NagB/RpiA_transferase-like"/>
</dbReference>
<feature type="domain" description="Acetyl-CoA hydrolase/transferase C-terminal" evidence="1">
    <location>
        <begin position="266"/>
        <end position="414"/>
    </location>
</feature>
<dbReference type="Gene3D" id="3.40.1080.20">
    <property type="entry name" value="Acetyl-CoA hydrolase/transferase C-terminal domain"/>
    <property type="match status" value="1"/>
</dbReference>
<dbReference type="RefSeq" id="WP_329410356.1">
    <property type="nucleotide sequence ID" value="NZ_CP109441.1"/>
</dbReference>
<protein>
    <submittedName>
        <fullName evidence="2">Acetyl-CoA hydrolase</fullName>
    </submittedName>
</protein>
<keyword evidence="3" id="KW-1185">Reference proteome</keyword>
<dbReference type="EMBL" id="CP109441">
    <property type="protein sequence ID" value="WUV46542.1"/>
    <property type="molecule type" value="Genomic_DNA"/>
</dbReference>
<dbReference type="InterPro" id="IPR046433">
    <property type="entry name" value="ActCoA_hydro"/>
</dbReference>
<dbReference type="SUPFAM" id="SSF100950">
    <property type="entry name" value="NagB/RpiA/CoA transferase-like"/>
    <property type="match status" value="2"/>
</dbReference>
<dbReference type="InterPro" id="IPR038460">
    <property type="entry name" value="AcetylCoA_hyd_C_sf"/>
</dbReference>
<evidence type="ECO:0000313" key="2">
    <source>
        <dbReference type="EMBL" id="WUV46542.1"/>
    </source>
</evidence>